<accession>A0A933SF83</accession>
<proteinExistence type="predicted"/>
<comment type="caution">
    <text evidence="3">The sequence shown here is derived from an EMBL/GenBank/DDBJ whole genome shotgun (WGS) entry which is preliminary data.</text>
</comment>
<dbReference type="PANTHER" id="PTHR14969:SF13">
    <property type="entry name" value="AT30094P"/>
    <property type="match status" value="1"/>
</dbReference>
<dbReference type="Proteomes" id="UP000696931">
    <property type="component" value="Unassembled WGS sequence"/>
</dbReference>
<evidence type="ECO:0000259" key="2">
    <source>
        <dbReference type="SMART" id="SM00014"/>
    </source>
</evidence>
<dbReference type="InterPro" id="IPR000326">
    <property type="entry name" value="PAP2/HPO"/>
</dbReference>
<feature type="chain" id="PRO_5036713435" evidence="1">
    <location>
        <begin position="20"/>
        <end position="252"/>
    </location>
</feature>
<reference evidence="3" key="1">
    <citation type="submission" date="2020-07" db="EMBL/GenBank/DDBJ databases">
        <title>Huge and variable diversity of episymbiotic CPR bacteria and DPANN archaea in groundwater ecosystems.</title>
        <authorList>
            <person name="He C.Y."/>
            <person name="Keren R."/>
            <person name="Whittaker M."/>
            <person name="Farag I.F."/>
            <person name="Doudna J."/>
            <person name="Cate J.H.D."/>
            <person name="Banfield J.F."/>
        </authorList>
    </citation>
    <scope>NUCLEOTIDE SEQUENCE</scope>
    <source>
        <strain evidence="3">NC_groundwater_1813_Pr3_B-0.1um_71_17</strain>
    </source>
</reference>
<gene>
    <name evidence="3" type="ORF">HZA61_14140</name>
</gene>
<protein>
    <submittedName>
        <fullName evidence="3">Phosphatase PAP2 family protein</fullName>
    </submittedName>
</protein>
<dbReference type="SUPFAM" id="SSF48317">
    <property type="entry name" value="Acid phosphatase/Vanadium-dependent haloperoxidase"/>
    <property type="match status" value="1"/>
</dbReference>
<organism evidence="3 4">
    <name type="scientific">Eiseniibacteriota bacterium</name>
    <dbReference type="NCBI Taxonomy" id="2212470"/>
    <lineage>
        <taxon>Bacteria</taxon>
        <taxon>Candidatus Eiseniibacteriota</taxon>
    </lineage>
</organism>
<dbReference type="Gene3D" id="1.20.144.10">
    <property type="entry name" value="Phosphatidic acid phosphatase type 2/haloperoxidase"/>
    <property type="match status" value="1"/>
</dbReference>
<evidence type="ECO:0000313" key="3">
    <source>
        <dbReference type="EMBL" id="MBI5170625.1"/>
    </source>
</evidence>
<name>A0A933SF83_UNCEI</name>
<keyword evidence="1" id="KW-0732">Signal</keyword>
<dbReference type="AlphaFoldDB" id="A0A933SF83"/>
<dbReference type="Pfam" id="PF01569">
    <property type="entry name" value="PAP2"/>
    <property type="match status" value="1"/>
</dbReference>
<dbReference type="SMART" id="SM00014">
    <property type="entry name" value="acidPPc"/>
    <property type="match status" value="1"/>
</dbReference>
<dbReference type="EMBL" id="JACRIW010000100">
    <property type="protein sequence ID" value="MBI5170625.1"/>
    <property type="molecule type" value="Genomic_DNA"/>
</dbReference>
<sequence length="252" mass="26081">MTAARALLAAALCVTLVPAAPCGAQAVPDSVRARPLLSRDDAWFAAGAAAAVAIAATNDGGWSRRIAASDGGGARDAAKVAKQFGNHLVIAPALLAVDGAARLTGHARLAAATERVAFACASAGVVTTAIKLSAGRFRPHESSDPGRFEPFSGHDSFPSGHTTMAFSLAAAIDAETRTPWVPAVLYPAATLTAWSRVRDHVHWPSDVVAGAAIGGWVSYRANQWAQRRRPDGLWAVVLPQRDGASVRFGAAF</sequence>
<dbReference type="InterPro" id="IPR036938">
    <property type="entry name" value="PAP2/HPO_sf"/>
</dbReference>
<evidence type="ECO:0000256" key="1">
    <source>
        <dbReference type="SAM" id="SignalP"/>
    </source>
</evidence>
<evidence type="ECO:0000313" key="4">
    <source>
        <dbReference type="Proteomes" id="UP000696931"/>
    </source>
</evidence>
<dbReference type="PANTHER" id="PTHR14969">
    <property type="entry name" value="SPHINGOSINE-1-PHOSPHATE PHOSPHOHYDROLASE"/>
    <property type="match status" value="1"/>
</dbReference>
<feature type="signal peptide" evidence="1">
    <location>
        <begin position="1"/>
        <end position="19"/>
    </location>
</feature>
<feature type="domain" description="Phosphatidic acid phosphatase type 2/haloperoxidase" evidence="2">
    <location>
        <begin position="113"/>
        <end position="222"/>
    </location>
</feature>